<dbReference type="GO" id="GO:0043138">
    <property type="term" value="F:3'-5' DNA helicase activity"/>
    <property type="evidence" value="ECO:0007669"/>
    <property type="project" value="InterPro"/>
</dbReference>
<dbReference type="SMART" id="SM00956">
    <property type="entry name" value="RQC"/>
    <property type="match status" value="1"/>
</dbReference>
<dbReference type="InterPro" id="IPR018982">
    <property type="entry name" value="RQC_domain"/>
</dbReference>
<dbReference type="GO" id="GO:0006260">
    <property type="term" value="P:DNA replication"/>
    <property type="evidence" value="ECO:0007669"/>
    <property type="project" value="InterPro"/>
</dbReference>
<dbReference type="SUPFAM" id="SSF46785">
    <property type="entry name" value="Winged helix' DNA-binding domain"/>
    <property type="match status" value="1"/>
</dbReference>
<dbReference type="Pfam" id="PF13451">
    <property type="entry name" value="zf_Tbcl"/>
    <property type="match status" value="1"/>
</dbReference>
<dbReference type="EMBL" id="AP019400">
    <property type="protein sequence ID" value="BBI35560.1"/>
    <property type="molecule type" value="Genomic_DNA"/>
</dbReference>
<dbReference type="Pfam" id="PF09382">
    <property type="entry name" value="RQC"/>
    <property type="match status" value="1"/>
</dbReference>
<reference evidence="2 3" key="1">
    <citation type="submission" date="2019-01" db="EMBL/GenBank/DDBJ databases">
        <title>Complete genome sequence of Cohnella hallensis HS21 isolated from Korean fir (Abies koreana) rhizospheric soil.</title>
        <authorList>
            <person name="Jiang L."/>
            <person name="Kang S.W."/>
            <person name="Kim S."/>
            <person name="Jung J."/>
            <person name="Kim C.Y."/>
            <person name="Kim D.H."/>
            <person name="Kim S.W."/>
            <person name="Lee J."/>
        </authorList>
    </citation>
    <scope>NUCLEOTIDE SEQUENCE [LARGE SCALE GENOMIC DNA]</scope>
    <source>
        <strain evidence="2 3">HS21</strain>
    </source>
</reference>
<sequence length="271" mass="32007">MTIHRRDEKQQLPLPQEEIFVILNAADEISARGGRTMLAKLLKGSKDKRLIGLELDKTPCYGYFAKNTLDEITTKIDWMLKHEFLAIEIYGKLPLLVFTERGWKITRSLQIESFLNEWNTWLDQGKVDIDMTYLKERNREMMLLFLERIKESGDLKYVPYMRMWAAIAFKKVATVINMTIDEMLKQSSVAKGSSLYPREREEVLMALQMNMLVLQPKILKCWDCRERFVFEVEEQEFFKLKGFNDPKRCPECRERKMLRRMGIDLEAGDSL</sequence>
<dbReference type="GO" id="GO:0006281">
    <property type="term" value="P:DNA repair"/>
    <property type="evidence" value="ECO:0007669"/>
    <property type="project" value="InterPro"/>
</dbReference>
<name>A0A3T1DBS4_9BACL</name>
<dbReference type="KEGG" id="cohn:KCTCHS21_49590"/>
<keyword evidence="3" id="KW-1185">Reference proteome</keyword>
<dbReference type="InterPro" id="IPR025306">
    <property type="entry name" value="Zn-bnd_dom_prob"/>
</dbReference>
<gene>
    <name evidence="2" type="ORF">KCTCHS21_49590</name>
</gene>
<dbReference type="NCBIfam" id="NF041107">
    <property type="entry name" value="RQC_minor_1"/>
    <property type="match status" value="1"/>
</dbReference>
<evidence type="ECO:0000313" key="3">
    <source>
        <dbReference type="Proteomes" id="UP000289856"/>
    </source>
</evidence>
<proteinExistence type="predicted"/>
<dbReference type="Proteomes" id="UP000289856">
    <property type="component" value="Chromosome"/>
</dbReference>
<accession>A0A3T1DBS4</accession>
<dbReference type="InterPro" id="IPR036388">
    <property type="entry name" value="WH-like_DNA-bd_sf"/>
</dbReference>
<evidence type="ECO:0000313" key="2">
    <source>
        <dbReference type="EMBL" id="BBI35560.1"/>
    </source>
</evidence>
<dbReference type="InterPro" id="IPR036390">
    <property type="entry name" value="WH_DNA-bd_sf"/>
</dbReference>
<organism evidence="2 3">
    <name type="scientific">Cohnella abietis</name>
    <dbReference type="NCBI Taxonomy" id="2507935"/>
    <lineage>
        <taxon>Bacteria</taxon>
        <taxon>Bacillati</taxon>
        <taxon>Bacillota</taxon>
        <taxon>Bacilli</taxon>
        <taxon>Bacillales</taxon>
        <taxon>Paenibacillaceae</taxon>
        <taxon>Cohnella</taxon>
    </lineage>
</organism>
<feature type="domain" description="RQC" evidence="1">
    <location>
        <begin position="17"/>
        <end position="115"/>
    </location>
</feature>
<dbReference type="Gene3D" id="1.10.10.10">
    <property type="entry name" value="Winged helix-like DNA-binding domain superfamily/Winged helix DNA-binding domain"/>
    <property type="match status" value="1"/>
</dbReference>
<dbReference type="AlphaFoldDB" id="A0A3T1DBS4"/>
<dbReference type="RefSeq" id="WP_130614339.1">
    <property type="nucleotide sequence ID" value="NZ_AP019400.1"/>
</dbReference>
<dbReference type="OrthoDB" id="9814785at2"/>
<evidence type="ECO:0000259" key="1">
    <source>
        <dbReference type="SMART" id="SM00956"/>
    </source>
</evidence>
<protein>
    <recommendedName>
        <fullName evidence="1">RQC domain-containing protein</fullName>
    </recommendedName>
</protein>